<keyword evidence="7" id="KW-0915">Sodium</keyword>
<comment type="subcellular location">
    <subcellularLocation>
        <location evidence="1">Membrane</location>
        <topology evidence="1">Multi-pass membrane protein</topology>
    </subcellularLocation>
</comment>
<comment type="similarity">
    <text evidence="2 12">Belongs to the amiloride-sensitive sodium channel (TC 1.A.6) family.</text>
</comment>
<organism evidence="14">
    <name type="scientific">Darwinula stevensoni</name>
    <dbReference type="NCBI Taxonomy" id="69355"/>
    <lineage>
        <taxon>Eukaryota</taxon>
        <taxon>Metazoa</taxon>
        <taxon>Ecdysozoa</taxon>
        <taxon>Arthropoda</taxon>
        <taxon>Crustacea</taxon>
        <taxon>Oligostraca</taxon>
        <taxon>Ostracoda</taxon>
        <taxon>Podocopa</taxon>
        <taxon>Podocopida</taxon>
        <taxon>Darwinulocopina</taxon>
        <taxon>Darwinuloidea</taxon>
        <taxon>Darwinulidae</taxon>
        <taxon>Darwinula</taxon>
    </lineage>
</organism>
<evidence type="ECO:0000256" key="5">
    <source>
        <dbReference type="ARBA" id="ARBA00022692"/>
    </source>
</evidence>
<dbReference type="PRINTS" id="PR01078">
    <property type="entry name" value="AMINACHANNEL"/>
</dbReference>
<proteinExistence type="inferred from homology"/>
<evidence type="ECO:0000256" key="1">
    <source>
        <dbReference type="ARBA" id="ARBA00004141"/>
    </source>
</evidence>
<dbReference type="GO" id="GO:0015280">
    <property type="term" value="F:ligand-gated sodium channel activity"/>
    <property type="evidence" value="ECO:0007669"/>
    <property type="project" value="TreeGrafter"/>
</dbReference>
<reference evidence="14" key="1">
    <citation type="submission" date="2020-11" db="EMBL/GenBank/DDBJ databases">
        <authorList>
            <person name="Tran Van P."/>
        </authorList>
    </citation>
    <scope>NUCLEOTIDE SEQUENCE</scope>
</reference>
<evidence type="ECO:0000256" key="13">
    <source>
        <dbReference type="SAM" id="Phobius"/>
    </source>
</evidence>
<evidence type="ECO:0000256" key="2">
    <source>
        <dbReference type="ARBA" id="ARBA00007193"/>
    </source>
</evidence>
<accession>A0A7R9AH00</accession>
<evidence type="ECO:0000256" key="7">
    <source>
        <dbReference type="ARBA" id="ARBA00023053"/>
    </source>
</evidence>
<feature type="transmembrane region" description="Helical" evidence="13">
    <location>
        <begin position="54"/>
        <end position="79"/>
    </location>
</feature>
<dbReference type="GO" id="GO:0005886">
    <property type="term" value="C:plasma membrane"/>
    <property type="evidence" value="ECO:0007669"/>
    <property type="project" value="TreeGrafter"/>
</dbReference>
<dbReference type="Gene3D" id="2.60.470.10">
    <property type="entry name" value="Acid-sensing ion channels like domains"/>
    <property type="match status" value="1"/>
</dbReference>
<keyword evidence="6 13" id="KW-1133">Transmembrane helix</keyword>
<evidence type="ECO:0000256" key="9">
    <source>
        <dbReference type="ARBA" id="ARBA00023136"/>
    </source>
</evidence>
<dbReference type="Pfam" id="PF00858">
    <property type="entry name" value="ASC"/>
    <property type="match status" value="1"/>
</dbReference>
<keyword evidence="10 12" id="KW-0739">Sodium transport</keyword>
<keyword evidence="8 12" id="KW-0406">Ion transport</keyword>
<evidence type="ECO:0000313" key="14">
    <source>
        <dbReference type="EMBL" id="CAD7253950.1"/>
    </source>
</evidence>
<name>A0A7R9AH00_9CRUS</name>
<keyword evidence="15" id="KW-1185">Reference proteome</keyword>
<sequence>MGDGARGRVAEIQFEDEGGETVGVRPVTVRFLERFTGHALGRSAYSESSLFRKLFWLLVFLIAFGYMTFGFVDIINAYMSGPRTTTTQIVSRDELPFPAVTVCTQKLQPFRLRYDFSGLFSPMQKLLEMDTYLDKVFDFLSRPDDVNQPTGAPLPSFLQDENSTTSEDGEQGICLQPFAAANYELARDLLNAFEWWLGPNGYLLDGYSDLTDLDRTDIMKNVLHCSFNEEPCDDMYEFEVNEVLGYCITFNYRRDKKVHRQNSSDPGFVMNKNPWQGLRLVMAPFFSKQLDRLSPAKGYRVFIRKPQDDTYTV</sequence>
<keyword evidence="4 12" id="KW-0894">Sodium channel</keyword>
<protein>
    <submittedName>
        <fullName evidence="14">Uncharacterized protein</fullName>
    </submittedName>
</protein>
<keyword evidence="11 12" id="KW-0407">Ion channel</keyword>
<dbReference type="InterPro" id="IPR001873">
    <property type="entry name" value="ENaC"/>
</dbReference>
<evidence type="ECO:0000256" key="11">
    <source>
        <dbReference type="ARBA" id="ARBA00023303"/>
    </source>
</evidence>
<keyword evidence="5 12" id="KW-0812">Transmembrane</keyword>
<evidence type="ECO:0000256" key="12">
    <source>
        <dbReference type="RuleBase" id="RU000679"/>
    </source>
</evidence>
<dbReference type="EMBL" id="LR906714">
    <property type="protein sequence ID" value="CAD7253950.1"/>
    <property type="molecule type" value="Genomic_DNA"/>
</dbReference>
<dbReference type="EMBL" id="CAJPEV010007197">
    <property type="protein sequence ID" value="CAG0904632.1"/>
    <property type="molecule type" value="Genomic_DNA"/>
</dbReference>
<dbReference type="Proteomes" id="UP000677054">
    <property type="component" value="Unassembled WGS sequence"/>
</dbReference>
<evidence type="ECO:0000313" key="15">
    <source>
        <dbReference type="Proteomes" id="UP000677054"/>
    </source>
</evidence>
<dbReference type="AlphaFoldDB" id="A0A7R9AH00"/>
<dbReference type="PANTHER" id="PTHR11690">
    <property type="entry name" value="AMILORIDE-SENSITIVE SODIUM CHANNEL-RELATED"/>
    <property type="match status" value="1"/>
</dbReference>
<evidence type="ECO:0000256" key="4">
    <source>
        <dbReference type="ARBA" id="ARBA00022461"/>
    </source>
</evidence>
<keyword evidence="9 13" id="KW-0472">Membrane</keyword>
<evidence type="ECO:0000256" key="10">
    <source>
        <dbReference type="ARBA" id="ARBA00023201"/>
    </source>
</evidence>
<gene>
    <name evidence="14" type="ORF">DSTB1V02_LOCUS13696</name>
</gene>
<evidence type="ECO:0000256" key="8">
    <source>
        <dbReference type="ARBA" id="ARBA00023065"/>
    </source>
</evidence>
<evidence type="ECO:0000256" key="6">
    <source>
        <dbReference type="ARBA" id="ARBA00022989"/>
    </source>
</evidence>
<keyword evidence="3 12" id="KW-0813">Transport</keyword>
<evidence type="ECO:0000256" key="3">
    <source>
        <dbReference type="ARBA" id="ARBA00022448"/>
    </source>
</evidence>
<feature type="non-terminal residue" evidence="14">
    <location>
        <position position="1"/>
    </location>
</feature>